<dbReference type="AlphaFoldDB" id="A0A0F8YE36"/>
<accession>A0A0F8YE36</accession>
<name>A0A0F8YE36_9ZZZZ</name>
<sequence length="83" mass="9326">MAEEQKEVVAEVEAQEIVEEQAPTKEEEEKLRQERISACNKDVSAVLQKYGCSLDASVMLRAGQVIPNIQIVPVELMRQDKPT</sequence>
<comment type="caution">
    <text evidence="1">The sequence shown here is derived from an EMBL/GenBank/DDBJ whole genome shotgun (WGS) entry which is preliminary data.</text>
</comment>
<protein>
    <submittedName>
        <fullName evidence="1">Uncharacterized protein</fullName>
    </submittedName>
</protein>
<proteinExistence type="predicted"/>
<evidence type="ECO:0000313" key="1">
    <source>
        <dbReference type="EMBL" id="KKK79693.1"/>
    </source>
</evidence>
<dbReference type="EMBL" id="LAZR01053912">
    <property type="protein sequence ID" value="KKK79693.1"/>
    <property type="molecule type" value="Genomic_DNA"/>
</dbReference>
<gene>
    <name evidence="1" type="ORF">LCGC14_2830930</name>
</gene>
<organism evidence="1">
    <name type="scientific">marine sediment metagenome</name>
    <dbReference type="NCBI Taxonomy" id="412755"/>
    <lineage>
        <taxon>unclassified sequences</taxon>
        <taxon>metagenomes</taxon>
        <taxon>ecological metagenomes</taxon>
    </lineage>
</organism>
<reference evidence="1" key="1">
    <citation type="journal article" date="2015" name="Nature">
        <title>Complex archaea that bridge the gap between prokaryotes and eukaryotes.</title>
        <authorList>
            <person name="Spang A."/>
            <person name="Saw J.H."/>
            <person name="Jorgensen S.L."/>
            <person name="Zaremba-Niedzwiedzka K."/>
            <person name="Martijn J."/>
            <person name="Lind A.E."/>
            <person name="van Eijk R."/>
            <person name="Schleper C."/>
            <person name="Guy L."/>
            <person name="Ettema T.J."/>
        </authorList>
    </citation>
    <scope>NUCLEOTIDE SEQUENCE</scope>
</reference>